<dbReference type="EMBL" id="LBSA01000003">
    <property type="protein sequence ID" value="KKQ10542.1"/>
    <property type="molecule type" value="Genomic_DNA"/>
</dbReference>
<accession>A0A0G0EYD7</accession>
<proteinExistence type="predicted"/>
<evidence type="ECO:0000313" key="2">
    <source>
        <dbReference type="EMBL" id="KKQ10542.1"/>
    </source>
</evidence>
<name>A0A0G0EYD7_9BACT</name>
<organism evidence="2 3">
    <name type="scientific">Candidatus Daviesbacteria bacterium GW2011_GWB1_36_5</name>
    <dbReference type="NCBI Taxonomy" id="1618426"/>
    <lineage>
        <taxon>Bacteria</taxon>
        <taxon>Candidatus Daviesiibacteriota</taxon>
    </lineage>
</organism>
<keyword evidence="1" id="KW-0472">Membrane</keyword>
<dbReference type="AlphaFoldDB" id="A0A0G0EYD7"/>
<reference evidence="2 3" key="1">
    <citation type="journal article" date="2015" name="Nature">
        <title>rRNA introns, odd ribosomes, and small enigmatic genomes across a large radiation of phyla.</title>
        <authorList>
            <person name="Brown C.T."/>
            <person name="Hug L.A."/>
            <person name="Thomas B.C."/>
            <person name="Sharon I."/>
            <person name="Castelle C.J."/>
            <person name="Singh A."/>
            <person name="Wilkins M.J."/>
            <person name="Williams K.H."/>
            <person name="Banfield J.F."/>
        </authorList>
    </citation>
    <scope>NUCLEOTIDE SEQUENCE [LARGE SCALE GENOMIC DNA]</scope>
</reference>
<gene>
    <name evidence="2" type="ORF">US19_C0003G0037</name>
</gene>
<evidence type="ECO:0000256" key="1">
    <source>
        <dbReference type="SAM" id="Phobius"/>
    </source>
</evidence>
<comment type="caution">
    <text evidence="2">The sequence shown here is derived from an EMBL/GenBank/DDBJ whole genome shotgun (WGS) entry which is preliminary data.</text>
</comment>
<feature type="transmembrane region" description="Helical" evidence="1">
    <location>
        <begin position="13"/>
        <end position="35"/>
    </location>
</feature>
<keyword evidence="1" id="KW-1133">Transmembrane helix</keyword>
<keyword evidence="1" id="KW-0812">Transmembrane</keyword>
<sequence>MTINQKGQSILEITIALGLILIVVSGIAVATLNGLRNSQFSRNQLQATKYAQEMLEGVRATRERDYTVCGPAPIIKWSDLWSSNACTPTLSCNFILQTSGTCPDNAKADPFWLSPTLNPAQITFSGTVFTRIINIQDYQANLNQKLVTATVSWQDASGSHKSELTTILAEVR</sequence>
<evidence type="ECO:0000313" key="3">
    <source>
        <dbReference type="Proteomes" id="UP000034492"/>
    </source>
</evidence>
<dbReference type="Proteomes" id="UP000034492">
    <property type="component" value="Unassembled WGS sequence"/>
</dbReference>
<protein>
    <submittedName>
        <fullName evidence="2">Type IV pilus modification protein PilV</fullName>
    </submittedName>
</protein>